<dbReference type="PANTHER" id="PTHR33392">
    <property type="entry name" value="POLYISOPRENYL-TEICHOIC ACID--PEPTIDOGLYCAN TEICHOIC ACID TRANSFERASE TAGU"/>
    <property type="match status" value="1"/>
</dbReference>
<dbReference type="OrthoDB" id="27330at2"/>
<evidence type="ECO:0000256" key="4">
    <source>
        <dbReference type="ARBA" id="ARBA00022989"/>
    </source>
</evidence>
<feature type="compositionally biased region" description="Low complexity" evidence="5">
    <location>
        <begin position="328"/>
        <end position="349"/>
    </location>
</feature>
<organism evidence="7 8">
    <name type="scientific">Cytobacillus dafuensis</name>
    <name type="common">Bacillus dafuensis</name>
    <dbReference type="NCBI Taxonomy" id="1742359"/>
    <lineage>
        <taxon>Bacteria</taxon>
        <taxon>Bacillati</taxon>
        <taxon>Bacillota</taxon>
        <taxon>Bacilli</taxon>
        <taxon>Bacillales</taxon>
        <taxon>Bacillaceae</taxon>
        <taxon>Cytobacillus</taxon>
    </lineage>
</organism>
<dbReference type="RefSeq" id="WP_057773053.1">
    <property type="nucleotide sequence ID" value="NZ_CP042593.1"/>
</dbReference>
<keyword evidence="3" id="KW-0735">Signal-anchor</keyword>
<evidence type="ECO:0000313" key="8">
    <source>
        <dbReference type="Proteomes" id="UP000321555"/>
    </source>
</evidence>
<dbReference type="Gene3D" id="3.40.630.190">
    <property type="entry name" value="LCP protein"/>
    <property type="match status" value="1"/>
</dbReference>
<dbReference type="GO" id="GO:0071555">
    <property type="term" value="P:cell wall organization"/>
    <property type="evidence" value="ECO:0007669"/>
    <property type="project" value="UniProtKB-KW"/>
</dbReference>
<name>A0A5B8Z9G8_CYTDA</name>
<evidence type="ECO:0000256" key="5">
    <source>
        <dbReference type="SAM" id="MobiDB-lite"/>
    </source>
</evidence>
<keyword evidence="4" id="KW-1133">Transmembrane helix</keyword>
<dbReference type="NCBIfam" id="TIGR00350">
    <property type="entry name" value="lytR_cpsA_psr"/>
    <property type="match status" value="1"/>
</dbReference>
<evidence type="ECO:0000256" key="3">
    <source>
        <dbReference type="ARBA" id="ARBA00022968"/>
    </source>
</evidence>
<dbReference type="PANTHER" id="PTHR33392:SF6">
    <property type="entry name" value="POLYISOPRENYL-TEICHOIC ACID--PEPTIDOGLYCAN TEICHOIC ACID TRANSFERASE TAGU"/>
    <property type="match status" value="1"/>
</dbReference>
<dbReference type="EMBL" id="CP042593">
    <property type="protein sequence ID" value="QED49618.1"/>
    <property type="molecule type" value="Genomic_DNA"/>
</dbReference>
<sequence length="349" mass="39501">MSKSRSNRRKSRKKRLWRTFVLLILLLVIGGGGYFAYDVANHAKKATDKMYQEIDRDKVKNHRTEEVQITKDAFNILLLGIEEQGGGERADVQMLVTVNPKTEEISMLSIPRDTRTMVPAAGYKTKITESYSYGGVESTIETIDELLDVPIDYYITTNFEGFEDIVDTLGGIEVDVPFTFKSQLTGSLKWKTFYEGPMELNGNEALAYVRMRKKDPQGDKGRNERQKQVIKAIIDKGTSISSITKINDILGDLGDNVKTNIPPSKFASFMKLYTKLKDTEIQNLAIEGTDEYINNIYYYIPDEESLAEVSKTLNDTLDNTKDKNLTDNQSSQSQQSEQASEQAANNEEY</sequence>
<gene>
    <name evidence="7" type="ORF">FSZ17_21415</name>
</gene>
<feature type="domain" description="Cell envelope-related transcriptional attenuator" evidence="6">
    <location>
        <begin position="89"/>
        <end position="236"/>
    </location>
</feature>
<evidence type="ECO:0000256" key="2">
    <source>
        <dbReference type="ARBA" id="ARBA00022692"/>
    </source>
</evidence>
<dbReference type="Pfam" id="PF03816">
    <property type="entry name" value="LytR_cpsA_psr"/>
    <property type="match status" value="1"/>
</dbReference>
<dbReference type="STRING" id="1742359.GCA_001439625_03225"/>
<comment type="similarity">
    <text evidence="1">Belongs to the LytR/CpsA/Psr (LCP) family.</text>
</comment>
<accession>A0A5B8Z9G8</accession>
<dbReference type="Proteomes" id="UP000321555">
    <property type="component" value="Chromosome"/>
</dbReference>
<evidence type="ECO:0000313" key="7">
    <source>
        <dbReference type="EMBL" id="QED49618.1"/>
    </source>
</evidence>
<reference evidence="8" key="1">
    <citation type="submission" date="2019-08" db="EMBL/GenBank/DDBJ databases">
        <authorList>
            <person name="Zheng X."/>
        </authorList>
    </citation>
    <scope>NUCLEOTIDE SEQUENCE [LARGE SCALE GENOMIC DNA]</scope>
    <source>
        <strain evidence="8">FJAT-25496</strain>
    </source>
</reference>
<protein>
    <submittedName>
        <fullName evidence="7">Transcriptional regulator</fullName>
    </submittedName>
</protein>
<dbReference type="KEGG" id="bda:FSZ17_21415"/>
<evidence type="ECO:0000256" key="1">
    <source>
        <dbReference type="ARBA" id="ARBA00006068"/>
    </source>
</evidence>
<dbReference type="InterPro" id="IPR004474">
    <property type="entry name" value="LytR_CpsA_psr"/>
</dbReference>
<dbReference type="AlphaFoldDB" id="A0A5B8Z9G8"/>
<keyword evidence="4" id="KW-0472">Membrane</keyword>
<feature type="region of interest" description="Disordered" evidence="5">
    <location>
        <begin position="317"/>
        <end position="349"/>
    </location>
</feature>
<keyword evidence="2" id="KW-0812">Transmembrane</keyword>
<evidence type="ECO:0000259" key="6">
    <source>
        <dbReference type="Pfam" id="PF03816"/>
    </source>
</evidence>
<keyword evidence="8" id="KW-1185">Reference proteome</keyword>
<dbReference type="InterPro" id="IPR050922">
    <property type="entry name" value="LytR/CpsA/Psr_CW_biosynth"/>
</dbReference>
<proteinExistence type="inferred from homology"/>